<dbReference type="Proteomes" id="UP000036873">
    <property type="component" value="Unassembled WGS sequence"/>
</dbReference>
<dbReference type="EMBL" id="LGYO01000062">
    <property type="protein sequence ID" value="KNZ40416.1"/>
    <property type="molecule type" value="Genomic_DNA"/>
</dbReference>
<dbReference type="STRING" id="52689.AKG39_17815"/>
<evidence type="ECO:0000313" key="3">
    <source>
        <dbReference type="Proteomes" id="UP000036873"/>
    </source>
</evidence>
<keyword evidence="3" id="KW-1185">Reference proteome</keyword>
<dbReference type="AlphaFoldDB" id="A0A0L6TVY0"/>
<accession>A0A0L6TVY0</accession>
<comment type="caution">
    <text evidence="2">The sequence shown here is derived from an EMBL/GenBank/DDBJ whole genome shotgun (WGS) entry which is preliminary data.</text>
</comment>
<feature type="transmembrane region" description="Helical" evidence="1">
    <location>
        <begin position="21"/>
        <end position="38"/>
    </location>
</feature>
<name>A0A0L6TVY0_9FIRM</name>
<protein>
    <submittedName>
        <fullName evidence="2">Uncharacterized protein</fullName>
    </submittedName>
</protein>
<proteinExistence type="predicted"/>
<evidence type="ECO:0000313" key="2">
    <source>
        <dbReference type="EMBL" id="KNZ40416.1"/>
    </source>
</evidence>
<feature type="transmembrane region" description="Helical" evidence="1">
    <location>
        <begin position="135"/>
        <end position="153"/>
    </location>
</feature>
<organism evidence="2 3">
    <name type="scientific">Acetobacterium bakii</name>
    <dbReference type="NCBI Taxonomy" id="52689"/>
    <lineage>
        <taxon>Bacteria</taxon>
        <taxon>Bacillati</taxon>
        <taxon>Bacillota</taxon>
        <taxon>Clostridia</taxon>
        <taxon>Eubacteriales</taxon>
        <taxon>Eubacteriaceae</taxon>
        <taxon>Acetobacterium</taxon>
    </lineage>
</organism>
<feature type="transmembrane region" description="Helical" evidence="1">
    <location>
        <begin position="58"/>
        <end position="82"/>
    </location>
</feature>
<reference evidence="3" key="1">
    <citation type="submission" date="2015-07" db="EMBL/GenBank/DDBJ databases">
        <title>Draft genome sequence of Acetobacterium bakii DSM 8293, a potential psychrophilic chemical producer through syngas fermentation.</title>
        <authorList>
            <person name="Song Y."/>
            <person name="Hwang S."/>
            <person name="Cho B.-K."/>
        </authorList>
    </citation>
    <scope>NUCLEOTIDE SEQUENCE [LARGE SCALE GENOMIC DNA]</scope>
    <source>
        <strain evidence="3">DSM 8239</strain>
    </source>
</reference>
<dbReference type="OrthoDB" id="1778522at2"/>
<keyword evidence="1" id="KW-0472">Membrane</keyword>
<feature type="transmembrane region" description="Helical" evidence="1">
    <location>
        <begin position="94"/>
        <end position="115"/>
    </location>
</feature>
<evidence type="ECO:0000256" key="1">
    <source>
        <dbReference type="SAM" id="Phobius"/>
    </source>
</evidence>
<dbReference type="RefSeq" id="WP_050741751.1">
    <property type="nucleotide sequence ID" value="NZ_LGYO01000062.1"/>
</dbReference>
<keyword evidence="1" id="KW-1133">Transmembrane helix</keyword>
<sequence>MDENKDQRNIKEKLMRWSYTILIWAIPFLHITLFPWIVTKTKFLARNEVSYGPDASTFYYYVSIFFLPIALNLIFGAGVFILGFGIKRYKGKAVLVGGILGVIYALLILSSYLVYFNINLNLFNQIFAMGMYTGPGNPSFILAFYGLLLYQIIKKDRVVESN</sequence>
<keyword evidence="1" id="KW-0812">Transmembrane</keyword>
<gene>
    <name evidence="2" type="ORF">AKG39_17815</name>
</gene>